<dbReference type="AlphaFoldDB" id="A0A9Q8SW94"/>
<proteinExistence type="predicted"/>
<evidence type="ECO:0000313" key="1">
    <source>
        <dbReference type="EMBL" id="UQC83777.1"/>
    </source>
</evidence>
<reference evidence="1" key="1">
    <citation type="journal article" date="2021" name="Mol. Plant Microbe Interact.">
        <title>Complete Genome Sequence of the Plant-Pathogenic Fungus Colletotrichum lupini.</title>
        <authorList>
            <person name="Baroncelli R."/>
            <person name="Pensec F."/>
            <person name="Da Lio D."/>
            <person name="Boufleur T."/>
            <person name="Vicente I."/>
            <person name="Sarrocco S."/>
            <person name="Picot A."/>
            <person name="Baraldi E."/>
            <person name="Sukno S."/>
            <person name="Thon M."/>
            <person name="Le Floch G."/>
        </authorList>
    </citation>
    <scope>NUCLEOTIDE SEQUENCE</scope>
    <source>
        <strain evidence="1">IMI 504893</strain>
    </source>
</reference>
<sequence>MTKKARNAASRSTGYGRVFAGTRRRKRTGELGVLGCASFYAAQQQSKRSIADHTPSGGVHPPTGKIDWIYVKTCRNWHGTTIRSRTLVGQTANRTGWEGGHRYSPPEAEVTAQSRWFPSLNMPVSAGLTGDRIRLLSATWALYHWAGVGRWTKVVMRSRPSFAYDVGRVSLAPNEILDREICTKEKLISDDFYGYFNGDKLWPPLSWMSLSVKAEDECLLVKPTRRACPDWDLGDSWIKLSLEVTWLHQPLTQDGSPTPAWIKTAANRTQTEPKNPTVSKYLRLFSSSSLSPRLQQVGTHPAPYPGGILLAGPGHRLYRNRRETTPSRWWTCASFPSSQCFPPPPTVDHPAFPAQPPESPVTPIRGPYGHFTNHILPLSDGTRWHSDPSCAGVLKPAHLHAVLGLGGSGHRAVACHVRRRSEIKLTPARSNGLLLFVFILLVSCVHSIKVELSSQLRKRTELKIPSYSITPNQ</sequence>
<keyword evidence="2" id="KW-1185">Reference proteome</keyword>
<name>A0A9Q8SW94_9PEZI</name>
<dbReference type="GeneID" id="73343262"/>
<dbReference type="RefSeq" id="XP_049145396.1">
    <property type="nucleotide sequence ID" value="XM_049288252.1"/>
</dbReference>
<dbReference type="Proteomes" id="UP000830671">
    <property type="component" value="Chromosome 4"/>
</dbReference>
<dbReference type="KEGG" id="clup:CLUP02_09273"/>
<gene>
    <name evidence="1" type="ORF">CLUP02_09273</name>
</gene>
<dbReference type="EMBL" id="CP019476">
    <property type="protein sequence ID" value="UQC83777.1"/>
    <property type="molecule type" value="Genomic_DNA"/>
</dbReference>
<evidence type="ECO:0000313" key="2">
    <source>
        <dbReference type="Proteomes" id="UP000830671"/>
    </source>
</evidence>
<accession>A0A9Q8SW94</accession>
<organism evidence="1 2">
    <name type="scientific">Colletotrichum lupini</name>
    <dbReference type="NCBI Taxonomy" id="145971"/>
    <lineage>
        <taxon>Eukaryota</taxon>
        <taxon>Fungi</taxon>
        <taxon>Dikarya</taxon>
        <taxon>Ascomycota</taxon>
        <taxon>Pezizomycotina</taxon>
        <taxon>Sordariomycetes</taxon>
        <taxon>Hypocreomycetidae</taxon>
        <taxon>Glomerellales</taxon>
        <taxon>Glomerellaceae</taxon>
        <taxon>Colletotrichum</taxon>
        <taxon>Colletotrichum acutatum species complex</taxon>
    </lineage>
</organism>
<protein>
    <submittedName>
        <fullName evidence="1">Uncharacterized protein</fullName>
    </submittedName>
</protein>